<feature type="domain" description="HTH tetR-type" evidence="8">
    <location>
        <begin position="23"/>
        <end position="83"/>
    </location>
</feature>
<evidence type="ECO:0000256" key="7">
    <source>
        <dbReference type="SAM" id="MobiDB-lite"/>
    </source>
</evidence>
<evidence type="ECO:0000313" key="9">
    <source>
        <dbReference type="EMBL" id="MDC0671212.1"/>
    </source>
</evidence>
<dbReference type="Gene3D" id="1.10.357.10">
    <property type="entry name" value="Tetracycline Repressor, domain 2"/>
    <property type="match status" value="1"/>
</dbReference>
<dbReference type="Proteomes" id="UP001217838">
    <property type="component" value="Unassembled WGS sequence"/>
</dbReference>
<dbReference type="InterPro" id="IPR009057">
    <property type="entry name" value="Homeodomain-like_sf"/>
</dbReference>
<sequence length="229" mass="24330">MSQANRRVAAKVEKGRPSRRGEPLSRQRVVAAAIALVDAEGRGALTMRSLADALGVQPMSLYNHVRGKEDLLDGMVDQVFGEIVLPNANGSWRPEMRARAVSARQVLSRHPWALGLLQSRAAPGPATLRHHDAVVGVLMNAGFSLAMTARAYAIVDAYVYGFVLQEATLPLDERGTELAQAIGAGPKSADFPYLAAFAAGHVMQPGYDFGAEFEPGLDIVLDAVGSLAG</sequence>
<dbReference type="Pfam" id="PF00440">
    <property type="entry name" value="TetR_N"/>
    <property type="match status" value="1"/>
</dbReference>
<evidence type="ECO:0000256" key="6">
    <source>
        <dbReference type="PROSITE-ProRule" id="PRU00335"/>
    </source>
</evidence>
<keyword evidence="5" id="KW-0804">Transcription</keyword>
<dbReference type="PRINTS" id="PR00400">
    <property type="entry name" value="TETREPRESSOR"/>
</dbReference>
<dbReference type="InterPro" id="IPR004111">
    <property type="entry name" value="Repressor_TetR_C"/>
</dbReference>
<dbReference type="InterPro" id="IPR003012">
    <property type="entry name" value="Tet_transcr_reg_TetR"/>
</dbReference>
<dbReference type="SUPFAM" id="SSF48498">
    <property type="entry name" value="Tetracyclin repressor-like, C-terminal domain"/>
    <property type="match status" value="1"/>
</dbReference>
<evidence type="ECO:0000259" key="8">
    <source>
        <dbReference type="PROSITE" id="PS50977"/>
    </source>
</evidence>
<dbReference type="Gene3D" id="1.10.10.60">
    <property type="entry name" value="Homeodomain-like"/>
    <property type="match status" value="1"/>
</dbReference>
<dbReference type="RefSeq" id="WP_272001314.1">
    <property type="nucleotide sequence ID" value="NZ_JAQNDN010000014.1"/>
</dbReference>
<evidence type="ECO:0000256" key="3">
    <source>
        <dbReference type="ARBA" id="ARBA00023015"/>
    </source>
</evidence>
<dbReference type="InterPro" id="IPR001647">
    <property type="entry name" value="HTH_TetR"/>
</dbReference>
<feature type="DNA-binding region" description="H-T-H motif" evidence="6">
    <location>
        <begin position="46"/>
        <end position="65"/>
    </location>
</feature>
<dbReference type="PANTHER" id="PTHR30055:SF151">
    <property type="entry name" value="TRANSCRIPTIONAL REGULATORY PROTEIN"/>
    <property type="match status" value="1"/>
</dbReference>
<feature type="compositionally biased region" description="Basic and acidic residues" evidence="7">
    <location>
        <begin position="10"/>
        <end position="24"/>
    </location>
</feature>
<keyword evidence="3" id="KW-0805">Transcription regulation</keyword>
<feature type="region of interest" description="Disordered" evidence="7">
    <location>
        <begin position="1"/>
        <end position="24"/>
    </location>
</feature>
<gene>
    <name evidence="9" type="ORF">POL58_25875</name>
</gene>
<name>A0ABT5BDS5_9BACT</name>
<dbReference type="InterPro" id="IPR050109">
    <property type="entry name" value="HTH-type_TetR-like_transc_reg"/>
</dbReference>
<protein>
    <submittedName>
        <fullName evidence="9">TetR/AcrR family transcriptional regulator C-terminal domain-containing protein</fullName>
    </submittedName>
</protein>
<evidence type="ECO:0000256" key="5">
    <source>
        <dbReference type="ARBA" id="ARBA00023163"/>
    </source>
</evidence>
<dbReference type="PANTHER" id="PTHR30055">
    <property type="entry name" value="HTH-TYPE TRANSCRIPTIONAL REGULATOR RUTR"/>
    <property type="match status" value="1"/>
</dbReference>
<dbReference type="EMBL" id="JAQNDN010000014">
    <property type="protein sequence ID" value="MDC0671212.1"/>
    <property type="molecule type" value="Genomic_DNA"/>
</dbReference>
<keyword evidence="4 6" id="KW-0238">DNA-binding</keyword>
<comment type="caution">
    <text evidence="9">The sequence shown here is derived from an EMBL/GenBank/DDBJ whole genome shotgun (WGS) entry which is preliminary data.</text>
</comment>
<dbReference type="PROSITE" id="PS50977">
    <property type="entry name" value="HTH_TETR_2"/>
    <property type="match status" value="1"/>
</dbReference>
<evidence type="ECO:0000256" key="1">
    <source>
        <dbReference type="ARBA" id="ARBA00002856"/>
    </source>
</evidence>
<keyword evidence="10" id="KW-1185">Reference proteome</keyword>
<accession>A0ABT5BDS5</accession>
<organism evidence="9 10">
    <name type="scientific">Nannocystis radixulma</name>
    <dbReference type="NCBI Taxonomy" id="2995305"/>
    <lineage>
        <taxon>Bacteria</taxon>
        <taxon>Pseudomonadati</taxon>
        <taxon>Myxococcota</taxon>
        <taxon>Polyangia</taxon>
        <taxon>Nannocystales</taxon>
        <taxon>Nannocystaceae</taxon>
        <taxon>Nannocystis</taxon>
    </lineage>
</organism>
<proteinExistence type="predicted"/>
<evidence type="ECO:0000256" key="2">
    <source>
        <dbReference type="ARBA" id="ARBA00022491"/>
    </source>
</evidence>
<evidence type="ECO:0000256" key="4">
    <source>
        <dbReference type="ARBA" id="ARBA00023125"/>
    </source>
</evidence>
<dbReference type="SUPFAM" id="SSF46689">
    <property type="entry name" value="Homeodomain-like"/>
    <property type="match status" value="1"/>
</dbReference>
<reference evidence="9 10" key="1">
    <citation type="submission" date="2022-11" db="EMBL/GenBank/DDBJ databases">
        <title>Minimal conservation of predation-associated metabolite biosynthetic gene clusters underscores biosynthetic potential of Myxococcota including descriptions for ten novel species: Archangium lansinium sp. nov., Myxococcus landrumus sp. nov., Nannocystis bai.</title>
        <authorList>
            <person name="Ahearne A."/>
            <person name="Stevens C."/>
            <person name="Dowd S."/>
        </authorList>
    </citation>
    <scope>NUCLEOTIDE SEQUENCE [LARGE SCALE GENOMIC DNA]</scope>
    <source>
        <strain evidence="9 10">NCELM</strain>
    </source>
</reference>
<evidence type="ECO:0000313" key="10">
    <source>
        <dbReference type="Proteomes" id="UP001217838"/>
    </source>
</evidence>
<comment type="function">
    <text evidence="1">TetR is the repressor of the tetracycline resistance element; its N-terminal region forms a helix-turn-helix structure and binds DNA. Binding of tetracycline to TetR reduces the repressor affinity for the tetracycline resistance gene (tetA) promoter operator sites.</text>
</comment>
<dbReference type="InterPro" id="IPR036271">
    <property type="entry name" value="Tet_transcr_reg_TetR-rel_C_sf"/>
</dbReference>
<keyword evidence="2" id="KW-0678">Repressor</keyword>
<dbReference type="Pfam" id="PF02909">
    <property type="entry name" value="TetR_C_1"/>
    <property type="match status" value="1"/>
</dbReference>